<proteinExistence type="predicted"/>
<dbReference type="VEuPathDB" id="FungiDB:BTJ68_12925"/>
<reference evidence="1 2" key="1">
    <citation type="submission" date="2017-01" db="EMBL/GenBank/DDBJ databases">
        <title>The recent genome duplication of the halophilic yeast Hortaea werneckii: insights from long-read sequencing.</title>
        <authorList>
            <person name="Sinha S."/>
            <person name="Flibotte S."/>
            <person name="Neira M."/>
            <person name="Lenassi M."/>
            <person name="Gostincar C."/>
            <person name="Stajich J.E."/>
            <person name="Nislow C.E."/>
        </authorList>
    </citation>
    <scope>NUCLEOTIDE SEQUENCE [LARGE SCALE GENOMIC DNA]</scope>
    <source>
        <strain evidence="1 2">EXF-2000</strain>
    </source>
</reference>
<dbReference type="STRING" id="1157616.A0A1Z5SVK3"/>
<evidence type="ECO:0000313" key="1">
    <source>
        <dbReference type="EMBL" id="OTA24850.1"/>
    </source>
</evidence>
<dbReference type="EMBL" id="MUNK01000226">
    <property type="protein sequence ID" value="OTA24850.1"/>
    <property type="molecule type" value="Genomic_DNA"/>
</dbReference>
<dbReference type="OrthoDB" id="5413827at2759"/>
<sequence length="491" mass="53088">MSNISTPWPPSPTLSACDSLAGSEDLDAFLDAQGPLSHFGTPPPSKMAANVEVMELVEEDDEDELVKDVVALDYSQIARLFAEKSYTSSSSPTAWETEHILDLFTNAKLPAEIIALSYNVICTYDAMQRFRAEPRPADAGDLLVVSAMSLAVMSASDNPPKSAWWSVIVCNGIRSASEIDMATIDLLAALDWTLHSLCSPRAIEQAMDLLTSPLSREPSVQQDEKLLRPQTPVNKVEPLKISLEGTGASWSHGQLTPDKATLLALSQTPFDLPSQASDPSTFAELTVPLRPIQIQSLRHLTLTARINALRALNETWCSLPFGCADLKLEKLTIVPLRPDCFAKTAYAEVADLSQSHTLAYIFAETLKGLRNVRCFEVVRRGEQRRGGGGAGEGGGVGFSAGVWRIVYRSLVYRMWKWGGDVCGARFEVGGEGDGEDEDGWFRVYLQQGQGCREGAGGLGDDGENVPGKEVGEEVMRLAGGEMPDPNAGVGL</sequence>
<dbReference type="InParanoid" id="A0A1Z5SVK3"/>
<organism evidence="1 2">
    <name type="scientific">Hortaea werneckii EXF-2000</name>
    <dbReference type="NCBI Taxonomy" id="1157616"/>
    <lineage>
        <taxon>Eukaryota</taxon>
        <taxon>Fungi</taxon>
        <taxon>Dikarya</taxon>
        <taxon>Ascomycota</taxon>
        <taxon>Pezizomycotina</taxon>
        <taxon>Dothideomycetes</taxon>
        <taxon>Dothideomycetidae</taxon>
        <taxon>Mycosphaerellales</taxon>
        <taxon>Teratosphaeriaceae</taxon>
        <taxon>Hortaea</taxon>
    </lineage>
</organism>
<dbReference type="Proteomes" id="UP000194280">
    <property type="component" value="Unassembled WGS sequence"/>
</dbReference>
<gene>
    <name evidence="1" type="ORF">BTJ68_12925</name>
</gene>
<name>A0A1Z5SVK3_HORWE</name>
<evidence type="ECO:0000313" key="2">
    <source>
        <dbReference type="Proteomes" id="UP000194280"/>
    </source>
</evidence>
<dbReference type="AlphaFoldDB" id="A0A1Z5SVK3"/>
<keyword evidence="2" id="KW-1185">Reference proteome</keyword>
<comment type="caution">
    <text evidence="1">The sequence shown here is derived from an EMBL/GenBank/DDBJ whole genome shotgun (WGS) entry which is preliminary data.</text>
</comment>
<accession>A0A1Z5SVK3</accession>
<protein>
    <submittedName>
        <fullName evidence="1">Uncharacterized protein</fullName>
    </submittedName>
</protein>